<evidence type="ECO:0008006" key="4">
    <source>
        <dbReference type="Google" id="ProtNLM"/>
    </source>
</evidence>
<gene>
    <name evidence="2" type="ORF">JS756_31230</name>
</gene>
<dbReference type="SUPFAM" id="SSF50978">
    <property type="entry name" value="WD40 repeat-like"/>
    <property type="match status" value="1"/>
</dbReference>
<dbReference type="InterPro" id="IPR036322">
    <property type="entry name" value="WD40_repeat_dom_sf"/>
</dbReference>
<dbReference type="Proteomes" id="UP000788262">
    <property type="component" value="Unassembled WGS sequence"/>
</dbReference>
<proteinExistence type="predicted"/>
<dbReference type="InterPro" id="IPR015943">
    <property type="entry name" value="WD40/YVTN_repeat-like_dom_sf"/>
</dbReference>
<organism evidence="2 3">
    <name type="scientific">Streptomyces actuosus</name>
    <dbReference type="NCBI Taxonomy" id="1885"/>
    <lineage>
        <taxon>Bacteria</taxon>
        <taxon>Bacillati</taxon>
        <taxon>Actinomycetota</taxon>
        <taxon>Actinomycetes</taxon>
        <taxon>Kitasatosporales</taxon>
        <taxon>Streptomycetaceae</taxon>
        <taxon>Streptomyces</taxon>
    </lineage>
</organism>
<accession>A0ABS2VZN5</accession>
<dbReference type="RefSeq" id="WP_205386623.1">
    <property type="nucleotide sequence ID" value="NZ_JAFFZS010000040.1"/>
</dbReference>
<dbReference type="EMBL" id="JAFFZS010000040">
    <property type="protein sequence ID" value="MBN0048494.1"/>
    <property type="molecule type" value="Genomic_DNA"/>
</dbReference>
<evidence type="ECO:0000313" key="2">
    <source>
        <dbReference type="EMBL" id="MBN0048494.1"/>
    </source>
</evidence>
<feature type="region of interest" description="Disordered" evidence="1">
    <location>
        <begin position="256"/>
        <end position="288"/>
    </location>
</feature>
<protein>
    <recommendedName>
        <fullName evidence="4">CHAT domain-containing protein</fullName>
    </recommendedName>
</protein>
<name>A0ABS2VZN5_STRAS</name>
<reference evidence="2 3" key="1">
    <citation type="submission" date="2021-02" db="EMBL/GenBank/DDBJ databases">
        <title>Whole genome sequencing of Streptomyces actuosus VRA1.</title>
        <authorList>
            <person name="Sen G."/>
            <person name="Sen A."/>
        </authorList>
    </citation>
    <scope>NUCLEOTIDE SEQUENCE [LARGE SCALE GENOMIC DNA]</scope>
    <source>
        <strain evidence="2 3">VRA1</strain>
    </source>
</reference>
<comment type="caution">
    <text evidence="2">The sequence shown here is derived from an EMBL/GenBank/DDBJ whole genome shotgun (WGS) entry which is preliminary data.</text>
</comment>
<sequence length="1005" mass="105991">MTGHSLSGTSVPGLGPPEDWESFLLGRGLPESVVALVAARVGGWTGPDGPPGVQTAALSLLRAAVERGEAVGERRAVACLEALGESYPRLRWTTVAPEDRLITTAVTDSPVTALGPCTGREASDPGFTVGTASGCVESWEGDALRRVGRLRGPVHAVAGHGREVLAGGPDGGWELFGSRAHRGTVRGGTNAAVTAVALRADGWMALGTETGAVQVGPGPERLEDIGGARDTRVRLLAWLADGTLDAQWADGGARFRMAGESQPGPARDDPRAAPVTMKASAPPPRPWADHAHEYIDTVAGRAGRLAEAWSDGMLVIWGTDGSARLVQRSGVRAMALSDEGRLAVCGADGRLEVRDPSHDGALQILPADASAVVFLDEERLACAEQREITLWDTDPTRWGLETAREPDDRITAVAVAADAPHRVAVGTIGGGLRLYEGRGRVRERGFCTPGKVHQLVAKPGSAGQTWLAATDTGFYEWRLGHSPEPQAAGACTAVGAVPDAPPVYALGSAVCAGDKVVRELWRHPSPVTSVAVSARHGIAALDYSGALTFGTHRGRRRTYPAFLPGHTVLGWAPEGSLFCLSGTDDTGYVSVVRVTPDGEVEPAVAGMPAGTRAAVGEDGTLVTIHPVHGLQMMEPAGGVRARWPVTGRVVGLGEGHVLVGTDTELEVYDVMPAASSSDTSGEVMVRVAQDDDHRCLLRWDLPARRGITLGAVPSRPDPRDDGLGRLWHDADSQDVQVLAEAADRAERLGEQVWAAGLAAAVDRARGPDPDRQVRLRWDIPDVKALHAVPWELLHDRDTGLLCFQEPPITTVRSVARLSTAQPLPPHAAHGRQLLMYRIGSDRALTAVRTDMVRLGRRLAPKGIGVKEAPGPDPGGLPPCDILHIWAHCGETGIELGTGTNTNTDLEQFVGWVRAGGPPRLVVLVGCESTRAARLLIEAGVETVVAMRRTVMTGMVSVLVEDFTRAHADGLPPDRAFAQGLGAYIRTGHPGGAAVPVIYLRSRSES</sequence>
<evidence type="ECO:0000313" key="3">
    <source>
        <dbReference type="Proteomes" id="UP000788262"/>
    </source>
</evidence>
<evidence type="ECO:0000256" key="1">
    <source>
        <dbReference type="SAM" id="MobiDB-lite"/>
    </source>
</evidence>
<dbReference type="Gene3D" id="2.130.10.10">
    <property type="entry name" value="YVTN repeat-like/Quinoprotein amine dehydrogenase"/>
    <property type="match status" value="1"/>
</dbReference>
<keyword evidence="3" id="KW-1185">Reference proteome</keyword>